<keyword evidence="3" id="KW-0443">Lipid metabolism</keyword>
<gene>
    <name evidence="5" type="ORF">D5R40_21285</name>
</gene>
<evidence type="ECO:0000259" key="4">
    <source>
        <dbReference type="PROSITE" id="PS51934"/>
    </source>
</evidence>
<proteinExistence type="predicted"/>
<keyword evidence="6" id="KW-1185">Reference proteome</keyword>
<dbReference type="GO" id="GO:0008970">
    <property type="term" value="F:phospholipase A1 activity"/>
    <property type="evidence" value="ECO:0007669"/>
    <property type="project" value="TreeGrafter"/>
</dbReference>
<evidence type="ECO:0000256" key="3">
    <source>
        <dbReference type="ARBA" id="ARBA00023098"/>
    </source>
</evidence>
<evidence type="ECO:0000313" key="6">
    <source>
        <dbReference type="Proteomes" id="UP000269154"/>
    </source>
</evidence>
<accession>A0A3N6P5D5</accession>
<dbReference type="AlphaFoldDB" id="A0A3N6P5D5"/>
<evidence type="ECO:0000313" key="5">
    <source>
        <dbReference type="EMBL" id="RQH33748.1"/>
    </source>
</evidence>
<dbReference type="OrthoDB" id="7915178at2"/>
<keyword evidence="2" id="KW-0378">Hydrolase</keyword>
<dbReference type="PROSITE" id="PS51934">
    <property type="entry name" value="LRAT"/>
    <property type="match status" value="1"/>
</dbReference>
<dbReference type="Pfam" id="PF04970">
    <property type="entry name" value="LRAT"/>
    <property type="match status" value="1"/>
</dbReference>
<dbReference type="InterPro" id="IPR051496">
    <property type="entry name" value="H-rev107_PLA/AT"/>
</dbReference>
<comment type="caution">
    <text evidence="5">The sequence shown here is derived from an EMBL/GenBank/DDBJ whole genome shotgun (WGS) entry which is preliminary data.</text>
</comment>
<dbReference type="GO" id="GO:0016410">
    <property type="term" value="F:N-acyltransferase activity"/>
    <property type="evidence" value="ECO:0007669"/>
    <property type="project" value="TreeGrafter"/>
</dbReference>
<protein>
    <recommendedName>
        <fullName evidence="4">LRAT domain-containing protein</fullName>
    </recommendedName>
</protein>
<dbReference type="GO" id="GO:0005737">
    <property type="term" value="C:cytoplasm"/>
    <property type="evidence" value="ECO:0007669"/>
    <property type="project" value="TreeGrafter"/>
</dbReference>
<keyword evidence="1" id="KW-0808">Transferase</keyword>
<reference evidence="5 6" key="1">
    <citation type="journal article" date="2018" name="ACS Chem. Biol.">
        <title>Ketoreductase domain dysfunction expands chemodiversity: malyngamide biosynthesis in the cyanobacterium Okeania hirsuta.</title>
        <authorList>
            <person name="Moss N.A."/>
            <person name="Leao T."/>
            <person name="Rankin M."/>
            <person name="McCullough T.M."/>
            <person name="Qu P."/>
            <person name="Korobeynikov A."/>
            <person name="Smith J.L."/>
            <person name="Gerwick L."/>
            <person name="Gerwick W.H."/>
        </authorList>
    </citation>
    <scope>NUCLEOTIDE SEQUENCE [LARGE SCALE GENOMIC DNA]</scope>
    <source>
        <strain evidence="5 6">PAB10Feb10-1</strain>
    </source>
</reference>
<dbReference type="Proteomes" id="UP000269154">
    <property type="component" value="Unassembled WGS sequence"/>
</dbReference>
<dbReference type="RefSeq" id="WP_124147241.1">
    <property type="nucleotide sequence ID" value="NZ_CAWOKI010000247.1"/>
</dbReference>
<evidence type="ECO:0000256" key="1">
    <source>
        <dbReference type="ARBA" id="ARBA00022679"/>
    </source>
</evidence>
<evidence type="ECO:0000256" key="2">
    <source>
        <dbReference type="ARBA" id="ARBA00022801"/>
    </source>
</evidence>
<sequence length="206" mass="22807">MENIPLGSHLICKSEFYEHHGIYVGNGEVVHYVGWGDKVIHKKPIAKTSINIFHDGDPCFILSHPCKCEYCQSQQNGKEVVNGREVVQRALSMLGEDKYHLVYNNCEHFVMWCLYGSKASEQSDLGWQLVGTAILTAYAVSPLPPPFGLGMGLPALAAGLYVLGTRGTPFIRKGIATSTVLSLEKHDYHKLAINESCSCKTLKRIN</sequence>
<name>A0A3N6P5D5_9CYAN</name>
<dbReference type="InterPro" id="IPR007053">
    <property type="entry name" value="LRAT_dom"/>
</dbReference>
<organism evidence="5 6">
    <name type="scientific">Okeania hirsuta</name>
    <dbReference type="NCBI Taxonomy" id="1458930"/>
    <lineage>
        <taxon>Bacteria</taxon>
        <taxon>Bacillati</taxon>
        <taxon>Cyanobacteriota</taxon>
        <taxon>Cyanophyceae</taxon>
        <taxon>Oscillatoriophycideae</taxon>
        <taxon>Oscillatoriales</taxon>
        <taxon>Microcoleaceae</taxon>
        <taxon>Okeania</taxon>
    </lineage>
</organism>
<dbReference type="Gene3D" id="3.90.1720.10">
    <property type="entry name" value="endopeptidase domain like (from Nostoc punctiforme)"/>
    <property type="match status" value="1"/>
</dbReference>
<dbReference type="GO" id="GO:0004623">
    <property type="term" value="F:phospholipase A2 activity"/>
    <property type="evidence" value="ECO:0007669"/>
    <property type="project" value="TreeGrafter"/>
</dbReference>
<dbReference type="GO" id="GO:0070292">
    <property type="term" value="P:N-acylphosphatidylethanolamine metabolic process"/>
    <property type="evidence" value="ECO:0007669"/>
    <property type="project" value="TreeGrafter"/>
</dbReference>
<feature type="domain" description="LRAT" evidence="4">
    <location>
        <begin position="9"/>
        <end position="122"/>
    </location>
</feature>
<dbReference type="PANTHER" id="PTHR13943:SF77">
    <property type="entry name" value="LRAT DOMAIN-CONTAINING PROTEIN"/>
    <property type="match status" value="1"/>
</dbReference>
<dbReference type="PANTHER" id="PTHR13943">
    <property type="entry name" value="HRAS-LIKE SUPPRESSOR - RELATED"/>
    <property type="match status" value="1"/>
</dbReference>
<dbReference type="EMBL" id="RCBY01000141">
    <property type="protein sequence ID" value="RQH33748.1"/>
    <property type="molecule type" value="Genomic_DNA"/>
</dbReference>